<dbReference type="CDD" id="cd19084">
    <property type="entry name" value="AKR_AKR11B1-like"/>
    <property type="match status" value="1"/>
</dbReference>
<dbReference type="GO" id="GO:0016491">
    <property type="term" value="F:oxidoreductase activity"/>
    <property type="evidence" value="ECO:0007669"/>
    <property type="project" value="UniProtKB-KW"/>
</dbReference>
<accession>A0A368NLN9</accession>
<dbReference type="InterPro" id="IPR020471">
    <property type="entry name" value="AKR"/>
</dbReference>
<keyword evidence="1" id="KW-0560">Oxidoreductase</keyword>
<dbReference type="InterPro" id="IPR018170">
    <property type="entry name" value="Aldo/ket_reductase_CS"/>
</dbReference>
<dbReference type="InterPro" id="IPR036812">
    <property type="entry name" value="NAD(P)_OxRdtase_dom_sf"/>
</dbReference>
<feature type="domain" description="NADP-dependent oxidoreductase" evidence="2">
    <location>
        <begin position="16"/>
        <end position="321"/>
    </location>
</feature>
<dbReference type="RefSeq" id="WP_114337616.1">
    <property type="nucleotide sequence ID" value="NZ_QPID01000003.1"/>
</dbReference>
<dbReference type="GO" id="GO:0005829">
    <property type="term" value="C:cytosol"/>
    <property type="evidence" value="ECO:0007669"/>
    <property type="project" value="TreeGrafter"/>
</dbReference>
<proteinExistence type="predicted"/>
<dbReference type="PRINTS" id="PR00069">
    <property type="entry name" value="ALDKETRDTASE"/>
</dbReference>
<dbReference type="PROSITE" id="PS00062">
    <property type="entry name" value="ALDOKETO_REDUCTASE_2"/>
    <property type="match status" value="1"/>
</dbReference>
<dbReference type="EMBL" id="QPID01000003">
    <property type="protein sequence ID" value="RCU51020.1"/>
    <property type="molecule type" value="Genomic_DNA"/>
</dbReference>
<dbReference type="AlphaFoldDB" id="A0A368NLN9"/>
<evidence type="ECO:0000313" key="3">
    <source>
        <dbReference type="EMBL" id="RCU51020.1"/>
    </source>
</evidence>
<gene>
    <name evidence="3" type="ORF">DU002_06775</name>
</gene>
<dbReference type="Proteomes" id="UP000252558">
    <property type="component" value="Unassembled WGS sequence"/>
</dbReference>
<dbReference type="Gene3D" id="3.20.20.100">
    <property type="entry name" value="NADP-dependent oxidoreductase domain"/>
    <property type="match status" value="1"/>
</dbReference>
<protein>
    <submittedName>
        <fullName evidence="3">Aldo/keto reductase</fullName>
    </submittedName>
</protein>
<evidence type="ECO:0000259" key="2">
    <source>
        <dbReference type="Pfam" id="PF00248"/>
    </source>
</evidence>
<dbReference type="Pfam" id="PF00248">
    <property type="entry name" value="Aldo_ket_red"/>
    <property type="match status" value="1"/>
</dbReference>
<dbReference type="PANTHER" id="PTHR43364:SF4">
    <property type="entry name" value="NAD(P)-LINKED OXIDOREDUCTASE SUPERFAMILY PROTEIN"/>
    <property type="match status" value="1"/>
</dbReference>
<organism evidence="3 4">
    <name type="scientific">Corallincola holothuriorum</name>
    <dbReference type="NCBI Taxonomy" id="2282215"/>
    <lineage>
        <taxon>Bacteria</taxon>
        <taxon>Pseudomonadati</taxon>
        <taxon>Pseudomonadota</taxon>
        <taxon>Gammaproteobacteria</taxon>
        <taxon>Alteromonadales</taxon>
        <taxon>Psychromonadaceae</taxon>
        <taxon>Corallincola</taxon>
    </lineage>
</organism>
<reference evidence="3 4" key="1">
    <citation type="submission" date="2018-07" db="EMBL/GenBank/DDBJ databases">
        <title>Corallincola holothuriorum sp. nov., a new facultative anaerobe isolated from sea cucumber Apostichopus japonicus.</title>
        <authorList>
            <person name="Xia H."/>
        </authorList>
    </citation>
    <scope>NUCLEOTIDE SEQUENCE [LARGE SCALE GENOMIC DNA]</scope>
    <source>
        <strain evidence="3 4">C4</strain>
    </source>
</reference>
<keyword evidence="4" id="KW-1185">Reference proteome</keyword>
<dbReference type="PANTHER" id="PTHR43364">
    <property type="entry name" value="NADH-SPECIFIC METHYLGLYOXAL REDUCTASE-RELATED"/>
    <property type="match status" value="1"/>
</dbReference>
<dbReference type="OrthoDB" id="9772407at2"/>
<sequence>MKFKQPKRLNRAVSALGYGCWGISGGDSWTGGSDKNAIQAIHAAIAGGINFFDVAPVYGLGHAETILGKALQGKARQDLIIASKCGLVWDKNNNVSNDLSAASLLKEIDDSLTRIGTDYLDIYQIHWPSADQPLPQTLETLQAIQASGKVRHLGVSNFSLAELEQADTLAPICSYQGLYNMLERNPEYYHFIALSYRTEQQILPYCTQQGLAFFPYSPLMQGLLSGHFDVDAPLHENDVRRHNPKLQGELLPKYMQIINVLQEFAGALGKPLNELAINWLADQPAVTSVIAGALNAEQVEANLNAMTWELTDYDRQALEQLLSPYQQEGLL</sequence>
<dbReference type="SUPFAM" id="SSF51430">
    <property type="entry name" value="NAD(P)-linked oxidoreductase"/>
    <property type="match status" value="1"/>
</dbReference>
<dbReference type="InterPro" id="IPR023210">
    <property type="entry name" value="NADP_OxRdtase_dom"/>
</dbReference>
<dbReference type="InterPro" id="IPR050523">
    <property type="entry name" value="AKR_Detox_Biosynth"/>
</dbReference>
<evidence type="ECO:0000256" key="1">
    <source>
        <dbReference type="ARBA" id="ARBA00023002"/>
    </source>
</evidence>
<evidence type="ECO:0000313" key="4">
    <source>
        <dbReference type="Proteomes" id="UP000252558"/>
    </source>
</evidence>
<comment type="caution">
    <text evidence="3">The sequence shown here is derived from an EMBL/GenBank/DDBJ whole genome shotgun (WGS) entry which is preliminary data.</text>
</comment>
<name>A0A368NLN9_9GAMM</name>